<reference evidence="2 3" key="1">
    <citation type="journal article" date="2019" name="Commun. Biol.">
        <title>The bagworm genome reveals a unique fibroin gene that provides high tensile strength.</title>
        <authorList>
            <person name="Kono N."/>
            <person name="Nakamura H."/>
            <person name="Ohtoshi R."/>
            <person name="Tomita M."/>
            <person name="Numata K."/>
            <person name="Arakawa K."/>
        </authorList>
    </citation>
    <scope>NUCLEOTIDE SEQUENCE [LARGE SCALE GENOMIC DNA]</scope>
</reference>
<evidence type="ECO:0000313" key="2">
    <source>
        <dbReference type="EMBL" id="GBP59996.1"/>
    </source>
</evidence>
<gene>
    <name evidence="2" type="ORF">EVAR_41278_1</name>
</gene>
<sequence>MLGPGLWIVRNMEMCPENDQYESPLEIIRKKINRTHDGFTAEYQLATDINTEAALDVTVFKQVDGGWKIFHSVVWENACEFFKKNSKENFSKILTAADQPDECPLVAGHYKIENFIFNYEDLPEQCVYGMFKVLAYLKVEGRKVTCLTMYAECLEKVPGTKVWKAFM</sequence>
<keyword evidence="3" id="KW-1185">Reference proteome</keyword>
<evidence type="ECO:0000313" key="3">
    <source>
        <dbReference type="Proteomes" id="UP000299102"/>
    </source>
</evidence>
<dbReference type="InterPro" id="IPR010512">
    <property type="entry name" value="DUF1091"/>
</dbReference>
<protein>
    <submittedName>
        <fullName evidence="2">Uncharacterized protein</fullName>
    </submittedName>
</protein>
<dbReference type="SUPFAM" id="SSF63707">
    <property type="entry name" value="Ganglioside M2 (gm2) activator"/>
    <property type="match status" value="1"/>
</dbReference>
<dbReference type="AlphaFoldDB" id="A0A4C1X867"/>
<dbReference type="PANTHER" id="PTHR21112:SF0">
    <property type="entry name" value="CHEMOSENSORY PROTEIN A 29A-RELATED"/>
    <property type="match status" value="1"/>
</dbReference>
<evidence type="ECO:0000256" key="1">
    <source>
        <dbReference type="ARBA" id="ARBA00022729"/>
    </source>
</evidence>
<name>A0A4C1X867_EUMVA</name>
<dbReference type="PANTHER" id="PTHR21112">
    <property type="entry name" value="CHEMOSENSORY PROTEIN A 29A-RELATED"/>
    <property type="match status" value="1"/>
</dbReference>
<accession>A0A4C1X867</accession>
<dbReference type="Pfam" id="PF06477">
    <property type="entry name" value="DUF1091"/>
    <property type="match status" value="1"/>
</dbReference>
<dbReference type="OrthoDB" id="8179976at2759"/>
<organism evidence="2 3">
    <name type="scientific">Eumeta variegata</name>
    <name type="common">Bagworm moth</name>
    <name type="synonym">Eumeta japonica</name>
    <dbReference type="NCBI Taxonomy" id="151549"/>
    <lineage>
        <taxon>Eukaryota</taxon>
        <taxon>Metazoa</taxon>
        <taxon>Ecdysozoa</taxon>
        <taxon>Arthropoda</taxon>
        <taxon>Hexapoda</taxon>
        <taxon>Insecta</taxon>
        <taxon>Pterygota</taxon>
        <taxon>Neoptera</taxon>
        <taxon>Endopterygota</taxon>
        <taxon>Lepidoptera</taxon>
        <taxon>Glossata</taxon>
        <taxon>Ditrysia</taxon>
        <taxon>Tineoidea</taxon>
        <taxon>Psychidae</taxon>
        <taxon>Oiketicinae</taxon>
        <taxon>Eumeta</taxon>
    </lineage>
</organism>
<dbReference type="InterPro" id="IPR036846">
    <property type="entry name" value="GM2-AP_sf"/>
</dbReference>
<proteinExistence type="predicted"/>
<comment type="caution">
    <text evidence="2">The sequence shown here is derived from an EMBL/GenBank/DDBJ whole genome shotgun (WGS) entry which is preliminary data.</text>
</comment>
<dbReference type="Proteomes" id="UP000299102">
    <property type="component" value="Unassembled WGS sequence"/>
</dbReference>
<keyword evidence="1" id="KW-0732">Signal</keyword>
<dbReference type="EMBL" id="BGZK01000776">
    <property type="protein sequence ID" value="GBP59996.1"/>
    <property type="molecule type" value="Genomic_DNA"/>
</dbReference>
<dbReference type="Gene3D" id="2.70.220.10">
    <property type="entry name" value="Ganglioside GM2 activator"/>
    <property type="match status" value="1"/>
</dbReference>